<evidence type="ECO:0000313" key="1">
    <source>
        <dbReference type="EMBL" id="MFD2741975.1"/>
    </source>
</evidence>
<dbReference type="RefSeq" id="WP_066753202.1">
    <property type="nucleotide sequence ID" value="NZ_JBHUMB010000005.1"/>
</dbReference>
<dbReference type="Proteomes" id="UP001597418">
    <property type="component" value="Unassembled WGS sequence"/>
</dbReference>
<comment type="caution">
    <text evidence="1">The sequence shown here is derived from an EMBL/GenBank/DDBJ whole genome shotgun (WGS) entry which is preliminary data.</text>
</comment>
<reference evidence="2" key="1">
    <citation type="journal article" date="2019" name="Int. J. Syst. Evol. Microbiol.">
        <title>The Global Catalogue of Microorganisms (GCM) 10K type strain sequencing project: providing services to taxonomists for standard genome sequencing and annotation.</title>
        <authorList>
            <consortium name="The Broad Institute Genomics Platform"/>
            <consortium name="The Broad Institute Genome Sequencing Center for Infectious Disease"/>
            <person name="Wu L."/>
            <person name="Ma J."/>
        </authorList>
    </citation>
    <scope>NUCLEOTIDE SEQUENCE [LARGE SCALE GENOMIC DNA]</scope>
    <source>
        <strain evidence="2">KCTC 42247</strain>
    </source>
</reference>
<name>A0ABW5U9J4_9SPHI</name>
<dbReference type="EMBL" id="JBHUMB010000005">
    <property type="protein sequence ID" value="MFD2741975.1"/>
    <property type="molecule type" value="Genomic_DNA"/>
</dbReference>
<accession>A0ABW5U9J4</accession>
<evidence type="ECO:0008006" key="3">
    <source>
        <dbReference type="Google" id="ProtNLM"/>
    </source>
</evidence>
<proteinExistence type="predicted"/>
<keyword evidence="2" id="KW-1185">Reference proteome</keyword>
<evidence type="ECO:0000313" key="2">
    <source>
        <dbReference type="Proteomes" id="UP001597418"/>
    </source>
</evidence>
<organism evidence="1 2">
    <name type="scientific">Sphingobacterium populi</name>
    <dbReference type="NCBI Taxonomy" id="1812824"/>
    <lineage>
        <taxon>Bacteria</taxon>
        <taxon>Pseudomonadati</taxon>
        <taxon>Bacteroidota</taxon>
        <taxon>Sphingobacteriia</taxon>
        <taxon>Sphingobacteriales</taxon>
        <taxon>Sphingobacteriaceae</taxon>
        <taxon>Sphingobacterium</taxon>
    </lineage>
</organism>
<sequence>MFENLTLFDSQVSLDISLIQGDTREVILEFNDDAGSAIPLAGYDIKLTARTEPNSEAYPVFEKTIGAGISVDDNTVKVSFGAELITIRANVLYYDILFKKATTTRRFVAGKFFIKSSVTI</sequence>
<protein>
    <recommendedName>
        <fullName evidence="3">BppU N-terminal domain-containing protein</fullName>
    </recommendedName>
</protein>
<gene>
    <name evidence="1" type="ORF">ACFSQ6_01045</name>
</gene>